<organism evidence="2 3">
    <name type="scientific">Candidatus Agrococcus pullicola</name>
    <dbReference type="NCBI Taxonomy" id="2838429"/>
    <lineage>
        <taxon>Bacteria</taxon>
        <taxon>Bacillati</taxon>
        <taxon>Actinomycetota</taxon>
        <taxon>Actinomycetes</taxon>
        <taxon>Micrococcales</taxon>
        <taxon>Microbacteriaceae</taxon>
        <taxon>Agrococcus</taxon>
    </lineage>
</organism>
<reference evidence="2" key="2">
    <citation type="submission" date="2021-04" db="EMBL/GenBank/DDBJ databases">
        <authorList>
            <person name="Gilroy R."/>
        </authorList>
    </citation>
    <scope>NUCLEOTIDE SEQUENCE</scope>
    <source>
        <strain evidence="2">ChiGjej1B1-98</strain>
    </source>
</reference>
<evidence type="ECO:0000256" key="1">
    <source>
        <dbReference type="SAM" id="Phobius"/>
    </source>
</evidence>
<keyword evidence="1" id="KW-0812">Transmembrane</keyword>
<feature type="transmembrane region" description="Helical" evidence="1">
    <location>
        <begin position="103"/>
        <end position="132"/>
    </location>
</feature>
<keyword evidence="1" id="KW-0472">Membrane</keyword>
<evidence type="ECO:0000313" key="2">
    <source>
        <dbReference type="EMBL" id="HIY65745.1"/>
    </source>
</evidence>
<feature type="transmembrane region" description="Helical" evidence="1">
    <location>
        <begin position="58"/>
        <end position="91"/>
    </location>
</feature>
<name>A0A9D1YVH2_9MICO</name>
<feature type="transmembrane region" description="Helical" evidence="1">
    <location>
        <begin position="153"/>
        <end position="174"/>
    </location>
</feature>
<accession>A0A9D1YVH2</accession>
<evidence type="ECO:0000313" key="3">
    <source>
        <dbReference type="Proteomes" id="UP000824005"/>
    </source>
</evidence>
<protein>
    <submittedName>
        <fullName evidence="2">Uncharacterized protein</fullName>
    </submittedName>
</protein>
<comment type="caution">
    <text evidence="2">The sequence shown here is derived from an EMBL/GenBank/DDBJ whole genome shotgun (WGS) entry which is preliminary data.</text>
</comment>
<dbReference type="EMBL" id="DXDC01000163">
    <property type="protein sequence ID" value="HIY65745.1"/>
    <property type="molecule type" value="Genomic_DNA"/>
</dbReference>
<reference evidence="2" key="1">
    <citation type="journal article" date="2021" name="PeerJ">
        <title>Extensive microbial diversity within the chicken gut microbiome revealed by metagenomics and culture.</title>
        <authorList>
            <person name="Gilroy R."/>
            <person name="Ravi A."/>
            <person name="Getino M."/>
            <person name="Pursley I."/>
            <person name="Horton D.L."/>
            <person name="Alikhan N.F."/>
            <person name="Baker D."/>
            <person name="Gharbi K."/>
            <person name="Hall N."/>
            <person name="Watson M."/>
            <person name="Adriaenssens E.M."/>
            <person name="Foster-Nyarko E."/>
            <person name="Jarju S."/>
            <person name="Secka A."/>
            <person name="Antonio M."/>
            <person name="Oren A."/>
            <person name="Chaudhuri R.R."/>
            <person name="La Ragione R."/>
            <person name="Hildebrand F."/>
            <person name="Pallen M.J."/>
        </authorList>
    </citation>
    <scope>NUCLEOTIDE SEQUENCE</scope>
    <source>
        <strain evidence="2">ChiGjej1B1-98</strain>
    </source>
</reference>
<dbReference type="Proteomes" id="UP000824005">
    <property type="component" value="Unassembled WGS sequence"/>
</dbReference>
<proteinExistence type="predicted"/>
<keyword evidence="1" id="KW-1133">Transmembrane helix</keyword>
<gene>
    <name evidence="2" type="ORF">H9830_05650</name>
</gene>
<dbReference type="AlphaFoldDB" id="A0A9D1YVH2"/>
<sequence length="184" mass="19946">MSIAAPKDIILQMYAAQEAQAIESRPCHHEMVYHLGDPAIVGVDKRFERLRRSRGRQLAFGIVILILSVLNLAWPLIAFTIGLLLVVLGFASGAATGTIEGIFAGSLVGIVLLLVYLLTIPLLALLALLVALRGGGIDKKLRLYGADARGTRVVGWVAFGIAMFNIVTLAFTVLRFSVDASWWF</sequence>